<name>A0A429ZP43_9ENTE</name>
<organism evidence="9 10">
    <name type="scientific">Vagococcus salmoninarum</name>
    <dbReference type="NCBI Taxonomy" id="2739"/>
    <lineage>
        <taxon>Bacteria</taxon>
        <taxon>Bacillati</taxon>
        <taxon>Bacillota</taxon>
        <taxon>Bacilli</taxon>
        <taxon>Lactobacillales</taxon>
        <taxon>Enterococcaceae</taxon>
        <taxon>Vagococcus</taxon>
    </lineage>
</organism>
<comment type="caution">
    <text evidence="9">The sequence shown here is derived from an EMBL/GenBank/DDBJ whole genome shotgun (WGS) entry which is preliminary data.</text>
</comment>
<evidence type="ECO:0000256" key="4">
    <source>
        <dbReference type="ARBA" id="ARBA00022475"/>
    </source>
</evidence>
<dbReference type="OrthoDB" id="3177005at2"/>
<comment type="similarity">
    <text evidence="2">Belongs to the AzlC family.</text>
</comment>
<dbReference type="GeneID" id="98568269"/>
<keyword evidence="5 8" id="KW-0812">Transmembrane</keyword>
<comment type="subcellular location">
    <subcellularLocation>
        <location evidence="1">Cell membrane</location>
        <topology evidence="1">Multi-pass membrane protein</topology>
    </subcellularLocation>
</comment>
<evidence type="ECO:0000256" key="1">
    <source>
        <dbReference type="ARBA" id="ARBA00004651"/>
    </source>
</evidence>
<dbReference type="Proteomes" id="UP000287239">
    <property type="component" value="Unassembled WGS sequence"/>
</dbReference>
<feature type="transmembrane region" description="Helical" evidence="8">
    <location>
        <begin position="140"/>
        <end position="161"/>
    </location>
</feature>
<keyword evidence="7 8" id="KW-0472">Membrane</keyword>
<keyword evidence="10" id="KW-1185">Reference proteome</keyword>
<keyword evidence="3" id="KW-0813">Transport</keyword>
<evidence type="ECO:0000313" key="10">
    <source>
        <dbReference type="Proteomes" id="UP000287239"/>
    </source>
</evidence>
<evidence type="ECO:0000256" key="8">
    <source>
        <dbReference type="SAM" id="Phobius"/>
    </source>
</evidence>
<reference evidence="9 10" key="1">
    <citation type="submission" date="2017-05" db="EMBL/GenBank/DDBJ databases">
        <title>Vagococcus spp. assemblies.</title>
        <authorList>
            <person name="Gulvik C.A."/>
        </authorList>
    </citation>
    <scope>NUCLEOTIDE SEQUENCE [LARGE SCALE GENOMIC DNA]</scope>
    <source>
        <strain evidence="9 10">NCFB 2777</strain>
    </source>
</reference>
<gene>
    <name evidence="9" type="ORF">CBF35_07805</name>
</gene>
<feature type="transmembrane region" description="Helical" evidence="8">
    <location>
        <begin position="48"/>
        <end position="70"/>
    </location>
</feature>
<evidence type="ECO:0000256" key="3">
    <source>
        <dbReference type="ARBA" id="ARBA00022448"/>
    </source>
</evidence>
<evidence type="ECO:0000256" key="6">
    <source>
        <dbReference type="ARBA" id="ARBA00022989"/>
    </source>
</evidence>
<keyword evidence="4" id="KW-1003">Cell membrane</keyword>
<evidence type="ECO:0000313" key="9">
    <source>
        <dbReference type="EMBL" id="RST95455.1"/>
    </source>
</evidence>
<dbReference type="PANTHER" id="PTHR34979">
    <property type="entry name" value="INNER MEMBRANE PROTEIN YGAZ"/>
    <property type="match status" value="1"/>
</dbReference>
<proteinExistence type="inferred from homology"/>
<feature type="transmembrane region" description="Helical" evidence="8">
    <location>
        <begin position="15"/>
        <end position="36"/>
    </location>
</feature>
<dbReference type="AlphaFoldDB" id="A0A429ZP43"/>
<feature type="transmembrane region" description="Helical" evidence="8">
    <location>
        <begin position="76"/>
        <end position="99"/>
    </location>
</feature>
<dbReference type="EMBL" id="NGJU01000010">
    <property type="protein sequence ID" value="RST95455.1"/>
    <property type="molecule type" value="Genomic_DNA"/>
</dbReference>
<dbReference type="Pfam" id="PF03591">
    <property type="entry name" value="AzlC"/>
    <property type="match status" value="1"/>
</dbReference>
<sequence>MQGETYSKGFASFQAGVRACVPTILGYVGIGIAAGVVGKGAGLSLLEIALLSIVVYAGSAQFIISGMILLGSPLSAIVLTTFLVNLRHFLMSLSVASFFRKESLLATIGVGTLLTDESYGVLMTAIQNGKKVSVPWTNGLNVTAYLTWIISTIIGGLLGSWIPNPEIFGLDFALTAMFIGLIVLQTELPLKQKGKQTVITLLSVGFSLYWLMAIFSAEMSVLIATLIGCTVGMVSANED</sequence>
<evidence type="ECO:0000256" key="2">
    <source>
        <dbReference type="ARBA" id="ARBA00010735"/>
    </source>
</evidence>
<dbReference type="GO" id="GO:0005886">
    <property type="term" value="C:plasma membrane"/>
    <property type="evidence" value="ECO:0007669"/>
    <property type="project" value="UniProtKB-SubCell"/>
</dbReference>
<accession>A0A429ZP43</accession>
<protein>
    <submittedName>
        <fullName evidence="9">Branched-chain amino acid transporter AzlC</fullName>
    </submittedName>
</protein>
<feature type="transmembrane region" description="Helical" evidence="8">
    <location>
        <begin position="167"/>
        <end position="184"/>
    </location>
</feature>
<evidence type="ECO:0000256" key="5">
    <source>
        <dbReference type="ARBA" id="ARBA00022692"/>
    </source>
</evidence>
<evidence type="ECO:0000256" key="7">
    <source>
        <dbReference type="ARBA" id="ARBA00023136"/>
    </source>
</evidence>
<dbReference type="PANTHER" id="PTHR34979:SF1">
    <property type="entry name" value="INNER MEMBRANE PROTEIN YGAZ"/>
    <property type="match status" value="1"/>
</dbReference>
<dbReference type="RefSeq" id="WP_126779802.1">
    <property type="nucleotide sequence ID" value="NZ_CP177121.1"/>
</dbReference>
<keyword evidence="6 8" id="KW-1133">Transmembrane helix</keyword>
<dbReference type="GO" id="GO:1903785">
    <property type="term" value="P:L-valine transmembrane transport"/>
    <property type="evidence" value="ECO:0007669"/>
    <property type="project" value="TreeGrafter"/>
</dbReference>
<dbReference type="InterPro" id="IPR011606">
    <property type="entry name" value="Brnchd-chn_aa_trnsp_permease"/>
</dbReference>